<gene>
    <name evidence="2" type="ORF">BLLFYP82_01515</name>
    <name evidence="1" type="ORF">RS890_06080</name>
</gene>
<dbReference type="EMBL" id="CACRSV010000026">
    <property type="protein sequence ID" value="VYT05812.1"/>
    <property type="molecule type" value="Genomic_DNA"/>
</dbReference>
<sequence>MLYVDKAGESPLLGDLSRIRACLQSGHQQINYDAAGRYPAAKPVLSSLIDGLVDEQRGLCVYCTRRIAGHMTERLPLSRILGPDDMDRPVDAHVEHYVPRHPGPWYTGKGRTSADALSLDYRNLFAVCNGQGGTCDKSRGNQRLRVDPRDPSDIRTISYTVGGYSSGQAGRVRSSDVCIQSDVDKVLKLNVERLRARRAGVQQMLYNMLEGLSDEETEEFCEDILRSLESDGRPPSFAPMLVQMLEDEIAALRGLPEAAVPAPDA</sequence>
<evidence type="ECO:0008006" key="3">
    <source>
        <dbReference type="Google" id="ProtNLM"/>
    </source>
</evidence>
<protein>
    <recommendedName>
        <fullName evidence="3">TIGR02646 family protein</fullName>
    </recommendedName>
</protein>
<dbReference type="EMBL" id="JAWLRA010000022">
    <property type="protein sequence ID" value="MDW3126657.1"/>
    <property type="molecule type" value="Genomic_DNA"/>
</dbReference>
<name>A0A6N2TM80_BIFLN</name>
<reference evidence="1" key="2">
    <citation type="submission" date="2023-10" db="EMBL/GenBank/DDBJ databases">
        <title>Rapid discrimination of Bifidobacterium longum Subspecies based on MALDI-TOF MS and Machine Learning.</title>
        <authorList>
            <person name="Chen J."/>
        </authorList>
    </citation>
    <scope>NUCLEOTIDE SEQUENCE</scope>
    <source>
        <strain evidence="1">YGMCC0039</strain>
    </source>
</reference>
<evidence type="ECO:0000313" key="2">
    <source>
        <dbReference type="EMBL" id="VYT05812.1"/>
    </source>
</evidence>
<dbReference type="AlphaFoldDB" id="A0A6N2TM80"/>
<dbReference type="Proteomes" id="UP001277803">
    <property type="component" value="Unassembled WGS sequence"/>
</dbReference>
<proteinExistence type="predicted"/>
<accession>A0A6N2TM80</accession>
<reference evidence="2" key="1">
    <citation type="submission" date="2019-11" db="EMBL/GenBank/DDBJ databases">
        <authorList>
            <person name="Feng L."/>
        </authorList>
    </citation>
    <scope>NUCLEOTIDE SEQUENCE</scope>
    <source>
        <strain evidence="2">BlongumLFYP82</strain>
    </source>
</reference>
<organism evidence="2">
    <name type="scientific">Bifidobacterium longum</name>
    <dbReference type="NCBI Taxonomy" id="216816"/>
    <lineage>
        <taxon>Bacteria</taxon>
        <taxon>Bacillati</taxon>
        <taxon>Actinomycetota</taxon>
        <taxon>Actinomycetes</taxon>
        <taxon>Bifidobacteriales</taxon>
        <taxon>Bifidobacteriaceae</taxon>
        <taxon>Bifidobacterium</taxon>
    </lineage>
</organism>
<dbReference type="RefSeq" id="WP_236838425.1">
    <property type="nucleotide sequence ID" value="NZ_CACRSV010000026.1"/>
</dbReference>
<evidence type="ECO:0000313" key="1">
    <source>
        <dbReference type="EMBL" id="MDW3126657.1"/>
    </source>
</evidence>